<protein>
    <submittedName>
        <fullName evidence="1">Uncharacterized protein</fullName>
    </submittedName>
</protein>
<accession>D9PVY0</accession>
<dbReference type="PaxDb" id="79929-MTBMA_c07830"/>
<sequence>MGIHLKTLAVPVLLLILLTNPVSGASAVQEVRVTVPESVEIMVLWKGEEVGNSFTLTATVEPGKEYTWPGGPQGLQIKDLSNVPIDLYIKAEGDLQGPETIPIQNLKYANYGTNLPKTPLTTTYTPVRRNWVVKSEDESLIPVDLHLTVPPGTAAGVYSVRIYHIAVKSPGEP</sequence>
<dbReference type="EMBL" id="CP001710">
    <property type="protein sequence ID" value="ADL58378.1"/>
    <property type="molecule type" value="Genomic_DNA"/>
</dbReference>
<dbReference type="GeneID" id="9704491"/>
<name>D9PVY0_METTM</name>
<keyword evidence="2" id="KW-1185">Reference proteome</keyword>
<dbReference type="RefSeq" id="WP_013295602.1">
    <property type="nucleotide sequence ID" value="NC_014408.1"/>
</dbReference>
<dbReference type="HOGENOM" id="CLU_1485890_0_0_2"/>
<dbReference type="AlphaFoldDB" id="D9PVY0"/>
<dbReference type="OrthoDB" id="82113at2157"/>
<reference evidence="1 2" key="2">
    <citation type="journal article" date="2010" name="J. Bacteriol.">
        <title>Complete genome sequence of Methanothermobacter marburgensis, a methanoarchaeon model organism.</title>
        <authorList>
            <person name="Liesegang H."/>
            <person name="Kaster A.K."/>
            <person name="Wiezer A."/>
            <person name="Goenrich M."/>
            <person name="Wollherr A."/>
            <person name="Seedorf H."/>
            <person name="Gottschalk G."/>
            <person name="Thauer R.K."/>
        </authorList>
    </citation>
    <scope>NUCLEOTIDE SEQUENCE [LARGE SCALE GENOMIC DNA]</scope>
    <source>
        <strain evidence="2">ATCC BAA-927 / DSM 2133 / JCM 14651 / NBRC 100331 / OCM 82 / Marburg</strain>
    </source>
</reference>
<dbReference type="KEGG" id="mmg:MTBMA_c07830"/>
<gene>
    <name evidence="1" type="ordered locus">MTBMA_c07830</name>
</gene>
<dbReference type="STRING" id="79929.MTBMA_c07830"/>
<dbReference type="Proteomes" id="UP000000345">
    <property type="component" value="Chromosome"/>
</dbReference>
<organism evidence="1 2">
    <name type="scientific">Methanothermobacter marburgensis (strain ATCC BAA-927 / DSM 2133 / JCM 14651 / NBRC 100331 / OCM 82 / Marburg)</name>
    <name type="common">Methanobacterium thermoautotrophicum</name>
    <dbReference type="NCBI Taxonomy" id="79929"/>
    <lineage>
        <taxon>Archaea</taxon>
        <taxon>Methanobacteriati</taxon>
        <taxon>Methanobacteriota</taxon>
        <taxon>Methanomada group</taxon>
        <taxon>Methanobacteria</taxon>
        <taxon>Methanobacteriales</taxon>
        <taxon>Methanobacteriaceae</taxon>
        <taxon>Methanothermobacter</taxon>
    </lineage>
</organism>
<reference key="1">
    <citation type="submission" date="2009-08" db="EMBL/GenBank/DDBJ databases">
        <title>The genome sequence of Methanothermobacter marburgensis.</title>
        <authorList>
            <person name="Kaster A."/>
            <person name="Seedorf H."/>
            <person name="Goenrich M."/>
            <person name="Wiezer A."/>
            <person name="Liesegang H."/>
            <person name="Thauer R."/>
            <person name="Gottschalk G."/>
        </authorList>
    </citation>
    <scope>NUCLEOTIDE SEQUENCE</scope>
    <source>
        <strain>Marburg</strain>
    </source>
</reference>
<evidence type="ECO:0000313" key="2">
    <source>
        <dbReference type="Proteomes" id="UP000000345"/>
    </source>
</evidence>
<proteinExistence type="predicted"/>
<evidence type="ECO:0000313" key="1">
    <source>
        <dbReference type="EMBL" id="ADL58378.1"/>
    </source>
</evidence>
<dbReference type="GeneID" id="77399562"/>